<protein>
    <recommendedName>
        <fullName evidence="4">RRM domain-containing protein</fullName>
    </recommendedName>
</protein>
<evidence type="ECO:0000256" key="1">
    <source>
        <dbReference type="SAM" id="MobiDB-lite"/>
    </source>
</evidence>
<evidence type="ECO:0000313" key="2">
    <source>
        <dbReference type="EMBL" id="RKP06405.1"/>
    </source>
</evidence>
<feature type="compositionally biased region" description="Pro residues" evidence="1">
    <location>
        <begin position="101"/>
        <end position="116"/>
    </location>
</feature>
<feature type="region of interest" description="Disordered" evidence="1">
    <location>
        <begin position="58"/>
        <end position="160"/>
    </location>
</feature>
<dbReference type="SUPFAM" id="SSF54928">
    <property type="entry name" value="RNA-binding domain, RBD"/>
    <property type="match status" value="1"/>
</dbReference>
<dbReference type="InterPro" id="IPR035979">
    <property type="entry name" value="RBD_domain_sf"/>
</dbReference>
<organism evidence="2 3">
    <name type="scientific">Thamnocephalis sphaerospora</name>
    <dbReference type="NCBI Taxonomy" id="78915"/>
    <lineage>
        <taxon>Eukaryota</taxon>
        <taxon>Fungi</taxon>
        <taxon>Fungi incertae sedis</taxon>
        <taxon>Zoopagomycota</taxon>
        <taxon>Zoopagomycotina</taxon>
        <taxon>Zoopagomycetes</taxon>
        <taxon>Zoopagales</taxon>
        <taxon>Sigmoideomycetaceae</taxon>
        <taxon>Thamnocephalis</taxon>
    </lineage>
</organism>
<dbReference type="OrthoDB" id="439808at2759"/>
<reference evidence="3" key="1">
    <citation type="journal article" date="2018" name="Nat. Microbiol.">
        <title>Leveraging single-cell genomics to expand the fungal tree of life.</title>
        <authorList>
            <person name="Ahrendt S.R."/>
            <person name="Quandt C.A."/>
            <person name="Ciobanu D."/>
            <person name="Clum A."/>
            <person name="Salamov A."/>
            <person name="Andreopoulos B."/>
            <person name="Cheng J.F."/>
            <person name="Woyke T."/>
            <person name="Pelin A."/>
            <person name="Henrissat B."/>
            <person name="Reynolds N.K."/>
            <person name="Benny G.L."/>
            <person name="Smith M.E."/>
            <person name="James T.Y."/>
            <person name="Grigoriev I.V."/>
        </authorList>
    </citation>
    <scope>NUCLEOTIDE SEQUENCE [LARGE SCALE GENOMIC DNA]</scope>
    <source>
        <strain evidence="3">RSA 1356</strain>
    </source>
</reference>
<dbReference type="Proteomes" id="UP000271241">
    <property type="component" value="Unassembled WGS sequence"/>
</dbReference>
<dbReference type="InterPro" id="IPR012677">
    <property type="entry name" value="Nucleotide-bd_a/b_plait_sf"/>
</dbReference>
<dbReference type="EMBL" id="KZ992889">
    <property type="protein sequence ID" value="RKP06405.1"/>
    <property type="molecule type" value="Genomic_DNA"/>
</dbReference>
<accession>A0A4P9XKV9</accession>
<name>A0A4P9XKV9_9FUNG</name>
<gene>
    <name evidence="2" type="ORF">THASP1DRAFT_31773</name>
</gene>
<keyword evidence="3" id="KW-1185">Reference proteome</keyword>
<dbReference type="Gene3D" id="3.30.70.330">
    <property type="match status" value="1"/>
</dbReference>
<proteinExistence type="predicted"/>
<evidence type="ECO:0008006" key="4">
    <source>
        <dbReference type="Google" id="ProtNLM"/>
    </source>
</evidence>
<evidence type="ECO:0000313" key="3">
    <source>
        <dbReference type="Proteomes" id="UP000271241"/>
    </source>
</evidence>
<dbReference type="GO" id="GO:0003676">
    <property type="term" value="F:nucleic acid binding"/>
    <property type="evidence" value="ECO:0007669"/>
    <property type="project" value="InterPro"/>
</dbReference>
<dbReference type="AlphaFoldDB" id="A0A4P9XKV9"/>
<sequence length="160" mass="17417">MAAVDGQDGLAHDAHVWFTFGNRFGFVSYMTREDAERAMDYFKRTAVEDRYLRLDWDIGAVIRGGPRRPPPGSMGPRDFDHRPPRPPRGHDRYESRGPPRSSAPPAPGPPMGPPPSMRGSSSKDEFGRDFTGGGGDPMGGSQRPSLPAPAPGSGYLPRDN</sequence>
<feature type="compositionally biased region" description="Basic and acidic residues" evidence="1">
    <location>
        <begin position="77"/>
        <end position="97"/>
    </location>
</feature>